<name>A0A3B0WWQ2_9ZZZZ</name>
<dbReference type="GO" id="GO:0003700">
    <property type="term" value="F:DNA-binding transcription factor activity"/>
    <property type="evidence" value="ECO:0007669"/>
    <property type="project" value="InterPro"/>
</dbReference>
<dbReference type="InterPro" id="IPR026881">
    <property type="entry name" value="WYL_dom"/>
</dbReference>
<dbReference type="PANTHER" id="PTHR34580">
    <property type="match status" value="1"/>
</dbReference>
<dbReference type="AlphaFoldDB" id="A0A3B0WWQ2"/>
<evidence type="ECO:0000256" key="2">
    <source>
        <dbReference type="ARBA" id="ARBA00023163"/>
    </source>
</evidence>
<proteinExistence type="predicted"/>
<dbReference type="Gene3D" id="1.10.10.10">
    <property type="entry name" value="Winged helix-like DNA-binding domain superfamily/Winged helix DNA-binding domain"/>
    <property type="match status" value="1"/>
</dbReference>
<dbReference type="Pfam" id="PF08279">
    <property type="entry name" value="HTH_11"/>
    <property type="match status" value="1"/>
</dbReference>
<dbReference type="PANTHER" id="PTHR34580:SF3">
    <property type="entry name" value="PROTEIN PAFB"/>
    <property type="match status" value="1"/>
</dbReference>
<gene>
    <name evidence="4" type="ORF">MNBD_GAMMA11-3375</name>
</gene>
<dbReference type="Pfam" id="PF13280">
    <property type="entry name" value="WYL"/>
    <property type="match status" value="1"/>
</dbReference>
<evidence type="ECO:0000256" key="1">
    <source>
        <dbReference type="ARBA" id="ARBA00023015"/>
    </source>
</evidence>
<keyword evidence="1" id="KW-0805">Transcription regulation</keyword>
<evidence type="ECO:0000313" key="4">
    <source>
        <dbReference type="EMBL" id="VAW59921.1"/>
    </source>
</evidence>
<keyword evidence="2" id="KW-0804">Transcription</keyword>
<dbReference type="InterPro" id="IPR001034">
    <property type="entry name" value="DeoR_HTH"/>
</dbReference>
<dbReference type="InterPro" id="IPR036390">
    <property type="entry name" value="WH_DNA-bd_sf"/>
</dbReference>
<evidence type="ECO:0000259" key="3">
    <source>
        <dbReference type="PROSITE" id="PS51000"/>
    </source>
</evidence>
<dbReference type="InterPro" id="IPR051534">
    <property type="entry name" value="CBASS_pafABC_assoc_protein"/>
</dbReference>
<feature type="domain" description="HTH deoR-type" evidence="3">
    <location>
        <begin position="3"/>
        <end position="60"/>
    </location>
</feature>
<dbReference type="PROSITE" id="PS52050">
    <property type="entry name" value="WYL"/>
    <property type="match status" value="1"/>
</dbReference>
<organism evidence="4">
    <name type="scientific">hydrothermal vent metagenome</name>
    <dbReference type="NCBI Taxonomy" id="652676"/>
    <lineage>
        <taxon>unclassified sequences</taxon>
        <taxon>metagenomes</taxon>
        <taxon>ecological metagenomes</taxon>
    </lineage>
</organism>
<dbReference type="InterPro" id="IPR036388">
    <property type="entry name" value="WH-like_DNA-bd_sf"/>
</dbReference>
<sequence>MRRGDRLFQIVQLLRTHKCITARQLSERLEVSERTIYRDMQDLSLSSVPIISETGSGYSIDSSYSLPPITFNENELESLLLGARMVQAWSDRHMAAEATRAIEKIECILPHNLKHALQRKDILVPEFNIHRGVANIMPGIRQSIKQHKKNHLHYQRADGKKSTRTVWPLGLFFWGKVWTMVAWCEARNDFRQFRLDRIEACEISENEFKTDDKQTLEYFLSKVCDDEENKKV</sequence>
<dbReference type="SUPFAM" id="SSF46785">
    <property type="entry name" value="Winged helix' DNA-binding domain"/>
    <property type="match status" value="1"/>
</dbReference>
<dbReference type="EMBL" id="UOFG01000101">
    <property type="protein sequence ID" value="VAW59921.1"/>
    <property type="molecule type" value="Genomic_DNA"/>
</dbReference>
<dbReference type="PROSITE" id="PS51000">
    <property type="entry name" value="HTH_DEOR_2"/>
    <property type="match status" value="1"/>
</dbReference>
<protein>
    <submittedName>
        <fullName evidence="4">Transcriptional regulator, DeoR family</fullName>
    </submittedName>
</protein>
<dbReference type="InterPro" id="IPR013196">
    <property type="entry name" value="HTH_11"/>
</dbReference>
<reference evidence="4" key="1">
    <citation type="submission" date="2018-06" db="EMBL/GenBank/DDBJ databases">
        <authorList>
            <person name="Zhirakovskaya E."/>
        </authorList>
    </citation>
    <scope>NUCLEOTIDE SEQUENCE</scope>
</reference>
<accession>A0A3B0WWQ2</accession>